<evidence type="ECO:0000313" key="2">
    <source>
        <dbReference type="Proteomes" id="UP000029981"/>
    </source>
</evidence>
<reference evidence="1 2" key="1">
    <citation type="journal article" date="2009" name="Nat. Genet.">
        <title>The genome of the cucumber, Cucumis sativus L.</title>
        <authorList>
            <person name="Huang S."/>
            <person name="Li R."/>
            <person name="Zhang Z."/>
            <person name="Li L."/>
            <person name="Gu X."/>
            <person name="Fan W."/>
            <person name="Lucas W.J."/>
            <person name="Wang X."/>
            <person name="Xie B."/>
            <person name="Ni P."/>
            <person name="Ren Y."/>
            <person name="Zhu H."/>
            <person name="Li J."/>
            <person name="Lin K."/>
            <person name="Jin W."/>
            <person name="Fei Z."/>
            <person name="Li G."/>
            <person name="Staub J."/>
            <person name="Kilian A."/>
            <person name="van der Vossen E.A."/>
            <person name="Wu Y."/>
            <person name="Guo J."/>
            <person name="He J."/>
            <person name="Jia Z."/>
            <person name="Ren Y."/>
            <person name="Tian G."/>
            <person name="Lu Y."/>
            <person name="Ruan J."/>
            <person name="Qian W."/>
            <person name="Wang M."/>
            <person name="Huang Q."/>
            <person name="Li B."/>
            <person name="Xuan Z."/>
            <person name="Cao J."/>
            <person name="Asan"/>
            <person name="Wu Z."/>
            <person name="Zhang J."/>
            <person name="Cai Q."/>
            <person name="Bai Y."/>
            <person name="Zhao B."/>
            <person name="Han Y."/>
            <person name="Li Y."/>
            <person name="Li X."/>
            <person name="Wang S."/>
            <person name="Shi Q."/>
            <person name="Liu S."/>
            <person name="Cho W.K."/>
            <person name="Kim J.Y."/>
            <person name="Xu Y."/>
            <person name="Heller-Uszynska K."/>
            <person name="Miao H."/>
            <person name="Cheng Z."/>
            <person name="Zhang S."/>
            <person name="Wu J."/>
            <person name="Yang Y."/>
            <person name="Kang H."/>
            <person name="Li M."/>
            <person name="Liang H."/>
            <person name="Ren X."/>
            <person name="Shi Z."/>
            <person name="Wen M."/>
            <person name="Jian M."/>
            <person name="Yang H."/>
            <person name="Zhang G."/>
            <person name="Yang Z."/>
            <person name="Chen R."/>
            <person name="Liu S."/>
            <person name="Li J."/>
            <person name="Ma L."/>
            <person name="Liu H."/>
            <person name="Zhou Y."/>
            <person name="Zhao J."/>
            <person name="Fang X."/>
            <person name="Li G."/>
            <person name="Fang L."/>
            <person name="Li Y."/>
            <person name="Liu D."/>
            <person name="Zheng H."/>
            <person name="Zhang Y."/>
            <person name="Qin N."/>
            <person name="Li Z."/>
            <person name="Yang G."/>
            <person name="Yang S."/>
            <person name="Bolund L."/>
            <person name="Kristiansen K."/>
            <person name="Zheng H."/>
            <person name="Li S."/>
            <person name="Zhang X."/>
            <person name="Yang H."/>
            <person name="Wang J."/>
            <person name="Sun R."/>
            <person name="Zhang B."/>
            <person name="Jiang S."/>
            <person name="Wang J."/>
            <person name="Du Y."/>
            <person name="Li S."/>
        </authorList>
    </citation>
    <scope>NUCLEOTIDE SEQUENCE [LARGE SCALE GENOMIC DNA]</scope>
    <source>
        <strain evidence="2">cv. 9930</strain>
    </source>
</reference>
<sequence length="97" mass="10509">MPHLLCFGSTFGLYPPKCQFYLLNGTGYVSFPGANEAALNHFILQLHQNGLLKGDELPVLVCFSNFCLGLNHIFILPTHCILGLGNVGGFCGTLLII</sequence>
<dbReference type="Proteomes" id="UP000029981">
    <property type="component" value="Chromosome 2"/>
</dbReference>
<name>A0A0A0LFX4_CUCSA</name>
<dbReference type="Gramene" id="KGN60648">
    <property type="protein sequence ID" value="KGN60648"/>
    <property type="gene ID" value="Csa_2G005940"/>
</dbReference>
<dbReference type="AlphaFoldDB" id="A0A0A0LFX4"/>
<evidence type="ECO:0000313" key="1">
    <source>
        <dbReference type="EMBL" id="KGN60648.1"/>
    </source>
</evidence>
<proteinExistence type="predicted"/>
<protein>
    <submittedName>
        <fullName evidence="1">Uncharacterized protein</fullName>
    </submittedName>
</protein>
<reference evidence="1 2" key="4">
    <citation type="journal article" date="2011" name="BMC Genomics">
        <title>RNA-Seq improves annotation of protein-coding genes in the cucumber genome.</title>
        <authorList>
            <person name="Li Z."/>
            <person name="Zhang Z."/>
            <person name="Yan P."/>
            <person name="Huang S."/>
            <person name="Fei Z."/>
            <person name="Lin K."/>
        </authorList>
    </citation>
    <scope>NUCLEOTIDE SEQUENCE [LARGE SCALE GENOMIC DNA]</scope>
    <source>
        <strain evidence="2">cv. 9930</strain>
    </source>
</reference>
<organism evidence="1 2">
    <name type="scientific">Cucumis sativus</name>
    <name type="common">Cucumber</name>
    <dbReference type="NCBI Taxonomy" id="3659"/>
    <lineage>
        <taxon>Eukaryota</taxon>
        <taxon>Viridiplantae</taxon>
        <taxon>Streptophyta</taxon>
        <taxon>Embryophyta</taxon>
        <taxon>Tracheophyta</taxon>
        <taxon>Spermatophyta</taxon>
        <taxon>Magnoliopsida</taxon>
        <taxon>eudicotyledons</taxon>
        <taxon>Gunneridae</taxon>
        <taxon>Pentapetalae</taxon>
        <taxon>rosids</taxon>
        <taxon>fabids</taxon>
        <taxon>Cucurbitales</taxon>
        <taxon>Cucurbitaceae</taxon>
        <taxon>Benincaseae</taxon>
        <taxon>Cucumis</taxon>
    </lineage>
</organism>
<reference evidence="1 2" key="3">
    <citation type="journal article" date="2010" name="BMC Genomics">
        <title>Transcriptome sequencing and comparative analysis of cucumber flowers with different sex types.</title>
        <authorList>
            <person name="Guo S."/>
            <person name="Zheng Y."/>
            <person name="Joung J.G."/>
            <person name="Liu S."/>
            <person name="Zhang Z."/>
            <person name="Crasta O.R."/>
            <person name="Sobral B.W."/>
            <person name="Xu Y."/>
            <person name="Huang S."/>
            <person name="Fei Z."/>
        </authorList>
    </citation>
    <scope>NUCLEOTIDE SEQUENCE [LARGE SCALE GENOMIC DNA]</scope>
    <source>
        <strain evidence="2">cv. 9930</strain>
    </source>
</reference>
<keyword evidence="2" id="KW-1185">Reference proteome</keyword>
<dbReference type="EMBL" id="CM002923">
    <property type="protein sequence ID" value="KGN60648.1"/>
    <property type="molecule type" value="Genomic_DNA"/>
</dbReference>
<gene>
    <name evidence="1" type="ORF">Csa_2G005940</name>
</gene>
<reference evidence="1 2" key="2">
    <citation type="journal article" date="2009" name="PLoS ONE">
        <title>An integrated genetic and cytogenetic map of the cucumber genome.</title>
        <authorList>
            <person name="Ren Y."/>
            <person name="Zhang Z."/>
            <person name="Liu J."/>
            <person name="Staub J.E."/>
            <person name="Han Y."/>
            <person name="Cheng Z."/>
            <person name="Li X."/>
            <person name="Lu J."/>
            <person name="Miao H."/>
            <person name="Kang H."/>
            <person name="Xie B."/>
            <person name="Gu X."/>
            <person name="Wang X."/>
            <person name="Du Y."/>
            <person name="Jin W."/>
            <person name="Huang S."/>
        </authorList>
    </citation>
    <scope>NUCLEOTIDE SEQUENCE [LARGE SCALE GENOMIC DNA]</scope>
    <source>
        <strain evidence="2">cv. 9930</strain>
    </source>
</reference>
<accession>A0A0A0LFX4</accession>